<keyword evidence="3" id="KW-1185">Reference proteome</keyword>
<feature type="non-terminal residue" evidence="2">
    <location>
        <position position="344"/>
    </location>
</feature>
<sequence>FDSFDAVAAQSRARPGAIQRGAIRTRRPPGAAFLPSETGPGPTTAAMRCRGPLVCALVAATARAADWPEKYLGAKGDQYNDDCRICEQGEQKAPDEYSKTGKVTTLSNVDEDGEPVALLPKDTEVLVDNAAAFCASVCKYILIDDEVLKVTSTDGNVLTVVRGVDGTQKAYHVAGSDIYLLNYSEQDDGEDVLEKTEGASWNSTKRLWEMKEYRNFPFRWSGAVGVWEKDEATLEREYPDQSQWRDRKDAKGCFEECRRRVPFPAPPTRRGAPQAVLRREEGGLPRTEHQRRRLRLPRLRPVLHLLALVLLPLCAGLPGVQPAGGAPRRQDGRRGLGGLRLCFC</sequence>
<evidence type="ECO:0000256" key="1">
    <source>
        <dbReference type="SAM" id="MobiDB-lite"/>
    </source>
</evidence>
<proteinExistence type="predicted"/>
<protein>
    <submittedName>
        <fullName evidence="2">Uncharacterized protein</fullName>
    </submittedName>
</protein>
<accession>A0A8J2SC09</accession>
<feature type="region of interest" description="Disordered" evidence="1">
    <location>
        <begin position="1"/>
        <end position="42"/>
    </location>
</feature>
<organism evidence="2 3">
    <name type="scientific">Pelagomonas calceolata</name>
    <dbReference type="NCBI Taxonomy" id="35677"/>
    <lineage>
        <taxon>Eukaryota</taxon>
        <taxon>Sar</taxon>
        <taxon>Stramenopiles</taxon>
        <taxon>Ochrophyta</taxon>
        <taxon>Pelagophyceae</taxon>
        <taxon>Pelagomonadales</taxon>
        <taxon>Pelagomonadaceae</taxon>
        <taxon>Pelagomonas</taxon>
    </lineage>
</organism>
<evidence type="ECO:0000313" key="2">
    <source>
        <dbReference type="EMBL" id="CAH0368900.1"/>
    </source>
</evidence>
<dbReference type="EMBL" id="CAKKNE010000002">
    <property type="protein sequence ID" value="CAH0368900.1"/>
    <property type="molecule type" value="Genomic_DNA"/>
</dbReference>
<feature type="non-terminal residue" evidence="2">
    <location>
        <position position="1"/>
    </location>
</feature>
<dbReference type="AlphaFoldDB" id="A0A8J2SC09"/>
<name>A0A8J2SC09_9STRA</name>
<evidence type="ECO:0000313" key="3">
    <source>
        <dbReference type="Proteomes" id="UP000789595"/>
    </source>
</evidence>
<comment type="caution">
    <text evidence="2">The sequence shown here is derived from an EMBL/GenBank/DDBJ whole genome shotgun (WGS) entry which is preliminary data.</text>
</comment>
<reference evidence="2" key="1">
    <citation type="submission" date="2021-11" db="EMBL/GenBank/DDBJ databases">
        <authorList>
            <consortium name="Genoscope - CEA"/>
            <person name="William W."/>
        </authorList>
    </citation>
    <scope>NUCLEOTIDE SEQUENCE</scope>
</reference>
<gene>
    <name evidence="2" type="ORF">PECAL_2P20010</name>
</gene>
<dbReference type="Proteomes" id="UP000789595">
    <property type="component" value="Unassembled WGS sequence"/>
</dbReference>